<dbReference type="EMBL" id="LSTO01000006">
    <property type="protein sequence ID" value="OWW18411.1"/>
    <property type="molecule type" value="Genomic_DNA"/>
</dbReference>
<name>A0A254T6Y8_9BURK</name>
<dbReference type="AlphaFoldDB" id="A0A254T6Y8"/>
<sequence length="59" mass="6687">MSKSRNSQAEAIPQQPETIQQQPETIPNPPGGGSWTWDDDAKQWIPREQPTEPTNQTEE</sequence>
<proteinExistence type="predicted"/>
<evidence type="ECO:0000313" key="2">
    <source>
        <dbReference type="EMBL" id="OWW18411.1"/>
    </source>
</evidence>
<comment type="caution">
    <text evidence="2">The sequence shown here is derived from an EMBL/GenBank/DDBJ whole genome shotgun (WGS) entry which is preliminary data.</text>
</comment>
<dbReference type="RefSeq" id="WP_088706285.1">
    <property type="nucleotide sequence ID" value="NZ_LSTO01000001.1"/>
</dbReference>
<evidence type="ECO:0000256" key="1">
    <source>
        <dbReference type="SAM" id="MobiDB-lite"/>
    </source>
</evidence>
<evidence type="ECO:0000313" key="4">
    <source>
        <dbReference type="Proteomes" id="UP000197535"/>
    </source>
</evidence>
<evidence type="ECO:0000313" key="3">
    <source>
        <dbReference type="EMBL" id="OWW19375.1"/>
    </source>
</evidence>
<dbReference type="Proteomes" id="UP000197535">
    <property type="component" value="Unassembled WGS sequence"/>
</dbReference>
<keyword evidence="4" id="KW-1185">Reference proteome</keyword>
<accession>A0A254T6Y8</accession>
<reference evidence="2 4" key="1">
    <citation type="submission" date="2016-02" db="EMBL/GenBank/DDBJ databases">
        <authorList>
            <person name="Wen L."/>
            <person name="He K."/>
            <person name="Yang H."/>
        </authorList>
    </citation>
    <scope>NUCLEOTIDE SEQUENCE [LARGE SCALE GENOMIC DNA]</scope>
    <source>
        <strain evidence="2 4">TSA40</strain>
    </source>
</reference>
<dbReference type="EMBL" id="LSTO01000001">
    <property type="protein sequence ID" value="OWW19375.1"/>
    <property type="molecule type" value="Genomic_DNA"/>
</dbReference>
<organism evidence="2 4">
    <name type="scientific">Noviherbaspirillum denitrificans</name>
    <dbReference type="NCBI Taxonomy" id="1968433"/>
    <lineage>
        <taxon>Bacteria</taxon>
        <taxon>Pseudomonadati</taxon>
        <taxon>Pseudomonadota</taxon>
        <taxon>Betaproteobacteria</taxon>
        <taxon>Burkholderiales</taxon>
        <taxon>Oxalobacteraceae</taxon>
        <taxon>Noviherbaspirillum</taxon>
    </lineage>
</organism>
<gene>
    <name evidence="2" type="ORF">AYR66_01005</name>
    <name evidence="3" type="ORF">AYR66_07490</name>
</gene>
<protein>
    <submittedName>
        <fullName evidence="2">Uncharacterized protein</fullName>
    </submittedName>
</protein>
<feature type="compositionally biased region" description="Low complexity" evidence="1">
    <location>
        <begin position="12"/>
        <end position="25"/>
    </location>
</feature>
<feature type="region of interest" description="Disordered" evidence="1">
    <location>
        <begin position="1"/>
        <end position="59"/>
    </location>
</feature>